<keyword evidence="1" id="KW-0285">Flavoprotein</keyword>
<organism evidence="5 6">
    <name type="scientific">Heyndrickxia coagulans</name>
    <name type="common">Weizmannia coagulans</name>
    <dbReference type="NCBI Taxonomy" id="1398"/>
    <lineage>
        <taxon>Bacteria</taxon>
        <taxon>Bacillati</taxon>
        <taxon>Bacillota</taxon>
        <taxon>Bacilli</taxon>
        <taxon>Bacillales</taxon>
        <taxon>Bacillaceae</taxon>
        <taxon>Heyndrickxia</taxon>
    </lineage>
</organism>
<dbReference type="Gene3D" id="3.40.50.360">
    <property type="match status" value="1"/>
</dbReference>
<evidence type="ECO:0000313" key="5">
    <source>
        <dbReference type="EMBL" id="KWZ81562.1"/>
    </source>
</evidence>
<sequence>METVKILGISGSLTGEKTSIGVYEVLMAIKAEDPEAETELLDLKDYEVEFARGFPLSYYNDDTIAAVNKMLEADILVFGSPIYQASITGALKNLLDHLHRDAFQSKVCGIVMNGGSDKHFLVAEYQLKPVLTFLKATCAVRNVFIHNDDFNEDNEIINTDIQARIRKLAHELLQLRKAFSGGNPGNLG</sequence>
<gene>
    <name evidence="5" type="ORF">HMPREF3213_01977</name>
</gene>
<keyword evidence="2" id="KW-0288">FMN</keyword>
<dbReference type="InterPro" id="IPR005025">
    <property type="entry name" value="FMN_Rdtase-like_dom"/>
</dbReference>
<dbReference type="PATRIC" id="fig|1398.22.peg.1980"/>
<name>A0A133KPZ3_HEYCO</name>
<proteinExistence type="predicted"/>
<dbReference type="Pfam" id="PF03358">
    <property type="entry name" value="FMN_red"/>
    <property type="match status" value="1"/>
</dbReference>
<dbReference type="SUPFAM" id="SSF52218">
    <property type="entry name" value="Flavoproteins"/>
    <property type="match status" value="1"/>
</dbReference>
<dbReference type="InterPro" id="IPR029039">
    <property type="entry name" value="Flavoprotein-like_sf"/>
</dbReference>
<reference evidence="6" key="1">
    <citation type="submission" date="2016-01" db="EMBL/GenBank/DDBJ databases">
        <authorList>
            <person name="Mitreva M."/>
            <person name="Pepin K.H."/>
            <person name="Mihindukulasuriya K.A."/>
            <person name="Fulton R."/>
            <person name="Fronick C."/>
            <person name="O'Laughlin M."/>
            <person name="Miner T."/>
            <person name="Herter B."/>
            <person name="Rosa B.A."/>
            <person name="Cordes M."/>
            <person name="Tomlinson C."/>
            <person name="Wollam A."/>
            <person name="Palsikar V.B."/>
            <person name="Mardis E.R."/>
            <person name="Wilson R.K."/>
        </authorList>
    </citation>
    <scope>NUCLEOTIDE SEQUENCE [LARGE SCALE GENOMIC DNA]</scope>
    <source>
        <strain evidence="6">GED7749B</strain>
    </source>
</reference>
<keyword evidence="3" id="KW-0560">Oxidoreductase</keyword>
<evidence type="ECO:0000256" key="2">
    <source>
        <dbReference type="ARBA" id="ARBA00022643"/>
    </source>
</evidence>
<evidence type="ECO:0000313" key="6">
    <source>
        <dbReference type="Proteomes" id="UP000070376"/>
    </source>
</evidence>
<evidence type="ECO:0000256" key="1">
    <source>
        <dbReference type="ARBA" id="ARBA00022630"/>
    </source>
</evidence>
<comment type="caution">
    <text evidence="5">The sequence shown here is derived from an EMBL/GenBank/DDBJ whole genome shotgun (WGS) entry which is preliminary data.</text>
</comment>
<evidence type="ECO:0000259" key="4">
    <source>
        <dbReference type="Pfam" id="PF03358"/>
    </source>
</evidence>
<accession>A0A133KPZ3</accession>
<dbReference type="PANTHER" id="PTHR43408:SF2">
    <property type="entry name" value="FMN REDUCTASE (NADPH)"/>
    <property type="match status" value="1"/>
</dbReference>
<dbReference type="InterPro" id="IPR051814">
    <property type="entry name" value="NAD(P)H-dep_FMN_reductase"/>
</dbReference>
<dbReference type="Proteomes" id="UP000070376">
    <property type="component" value="Unassembled WGS sequence"/>
</dbReference>
<dbReference type="AlphaFoldDB" id="A0A133KPZ3"/>
<protein>
    <submittedName>
        <fullName evidence="5">Flavin reductase</fullName>
    </submittedName>
</protein>
<dbReference type="PANTHER" id="PTHR43408">
    <property type="entry name" value="FMN REDUCTASE (NADPH)"/>
    <property type="match status" value="1"/>
</dbReference>
<evidence type="ECO:0000256" key="3">
    <source>
        <dbReference type="ARBA" id="ARBA00023002"/>
    </source>
</evidence>
<feature type="domain" description="NADPH-dependent FMN reductase-like" evidence="4">
    <location>
        <begin position="4"/>
        <end position="145"/>
    </location>
</feature>
<dbReference type="EMBL" id="LRPN01000072">
    <property type="protein sequence ID" value="KWZ81562.1"/>
    <property type="molecule type" value="Genomic_DNA"/>
</dbReference>
<dbReference type="GO" id="GO:0016491">
    <property type="term" value="F:oxidoreductase activity"/>
    <property type="evidence" value="ECO:0007669"/>
    <property type="project" value="UniProtKB-KW"/>
</dbReference>